<evidence type="ECO:0000313" key="1">
    <source>
        <dbReference type="EMBL" id="JAE13234.1"/>
    </source>
</evidence>
<sequence>MTIAAFDLNISPPKLLDLNEYPEESYGEEEATGDDGRVLRDLDLNVAPQPESEEAQSIQGASFATGKLCFRLVVLKLIYAFVRYIGNPSRCLAAVNVRKQGLD</sequence>
<reference evidence="1" key="2">
    <citation type="journal article" date="2015" name="Data Brief">
        <title>Shoot transcriptome of the giant reed, Arundo donax.</title>
        <authorList>
            <person name="Barrero R.A."/>
            <person name="Guerrero F.D."/>
            <person name="Moolhuijzen P."/>
            <person name="Goolsby J.A."/>
            <person name="Tidwell J."/>
            <person name="Bellgard S.E."/>
            <person name="Bellgard M.I."/>
        </authorList>
    </citation>
    <scope>NUCLEOTIDE SEQUENCE</scope>
    <source>
        <tissue evidence="1">Shoot tissue taken approximately 20 cm above the soil surface</tissue>
    </source>
</reference>
<name>A0A0A9FPP8_ARUDO</name>
<dbReference type="AlphaFoldDB" id="A0A0A9FPP8"/>
<protein>
    <submittedName>
        <fullName evidence="1">Uncharacterized protein</fullName>
    </submittedName>
</protein>
<dbReference type="EMBL" id="GBRH01184662">
    <property type="protein sequence ID" value="JAE13234.1"/>
    <property type="molecule type" value="Transcribed_RNA"/>
</dbReference>
<accession>A0A0A9FPP8</accession>
<organism evidence="1">
    <name type="scientific">Arundo donax</name>
    <name type="common">Giant reed</name>
    <name type="synonym">Donax arundinaceus</name>
    <dbReference type="NCBI Taxonomy" id="35708"/>
    <lineage>
        <taxon>Eukaryota</taxon>
        <taxon>Viridiplantae</taxon>
        <taxon>Streptophyta</taxon>
        <taxon>Embryophyta</taxon>
        <taxon>Tracheophyta</taxon>
        <taxon>Spermatophyta</taxon>
        <taxon>Magnoliopsida</taxon>
        <taxon>Liliopsida</taxon>
        <taxon>Poales</taxon>
        <taxon>Poaceae</taxon>
        <taxon>PACMAD clade</taxon>
        <taxon>Arundinoideae</taxon>
        <taxon>Arundineae</taxon>
        <taxon>Arundo</taxon>
    </lineage>
</organism>
<proteinExistence type="predicted"/>
<reference evidence="1" key="1">
    <citation type="submission" date="2014-09" db="EMBL/GenBank/DDBJ databases">
        <authorList>
            <person name="Magalhaes I.L.F."/>
            <person name="Oliveira U."/>
            <person name="Santos F.R."/>
            <person name="Vidigal T.H.D.A."/>
            <person name="Brescovit A.D."/>
            <person name="Santos A.J."/>
        </authorList>
    </citation>
    <scope>NUCLEOTIDE SEQUENCE</scope>
    <source>
        <tissue evidence="1">Shoot tissue taken approximately 20 cm above the soil surface</tissue>
    </source>
</reference>